<dbReference type="InterPro" id="IPR002123">
    <property type="entry name" value="Plipid/glycerol_acylTrfase"/>
</dbReference>
<evidence type="ECO:0000259" key="11">
    <source>
        <dbReference type="Pfam" id="PF01553"/>
    </source>
</evidence>
<evidence type="ECO:0000256" key="3">
    <source>
        <dbReference type="ARBA" id="ARBA00022787"/>
    </source>
</evidence>
<feature type="domain" description="Phospholipid/glycerol acyltransferase" evidence="11">
    <location>
        <begin position="6"/>
        <end position="57"/>
    </location>
</feature>
<evidence type="ECO:0000313" key="12">
    <source>
        <dbReference type="EMBL" id="KKL68593.1"/>
    </source>
</evidence>
<sequence length="118" mass="13055">GINCNALKEGLELLRNNGALAIFPEGKVSLDGNLQDGKHGISFLAIKSKATVVPAYIDGAFEVLPAGAFSPRFFRKIKVTYGEPIYFNNKYINERKTREQATYKIMGEIKKLSCLKDA</sequence>
<dbReference type="GO" id="GO:0047184">
    <property type="term" value="F:1-acylglycerophosphocholine O-acyltransferase activity"/>
    <property type="evidence" value="ECO:0007669"/>
    <property type="project" value="TreeGrafter"/>
</dbReference>
<dbReference type="InterPro" id="IPR000872">
    <property type="entry name" value="Tafazzin"/>
</dbReference>
<dbReference type="Pfam" id="PF01553">
    <property type="entry name" value="Acyltransferase"/>
    <property type="match status" value="1"/>
</dbReference>
<reference evidence="12" key="1">
    <citation type="journal article" date="2015" name="Nature">
        <title>Complex archaea that bridge the gap between prokaryotes and eukaryotes.</title>
        <authorList>
            <person name="Spang A."/>
            <person name="Saw J.H."/>
            <person name="Jorgensen S.L."/>
            <person name="Zaremba-Niedzwiedzka K."/>
            <person name="Martijn J."/>
            <person name="Lind A.E."/>
            <person name="van Eijk R."/>
            <person name="Schleper C."/>
            <person name="Guy L."/>
            <person name="Ettema T.J."/>
        </authorList>
    </citation>
    <scope>NUCLEOTIDE SEQUENCE</scope>
</reference>
<keyword evidence="2" id="KW-0808">Transferase</keyword>
<gene>
    <name evidence="12" type="ORF">LCGC14_2123410</name>
</gene>
<evidence type="ECO:0000256" key="7">
    <source>
        <dbReference type="ARBA" id="ARBA00023136"/>
    </source>
</evidence>
<comment type="caution">
    <text evidence="12">The sequence shown here is derived from an EMBL/GenBank/DDBJ whole genome shotgun (WGS) entry which is preliminary data.</text>
</comment>
<evidence type="ECO:0000256" key="4">
    <source>
        <dbReference type="ARBA" id="ARBA00022792"/>
    </source>
</evidence>
<keyword evidence="3" id="KW-1000">Mitochondrion outer membrane</keyword>
<comment type="catalytic activity">
    <reaction evidence="10">
        <text>1'-[1,2-diacyl-sn-glycero-3-phospho],3'-[1-acyl-sn-glycero-3-phospho]-glycerol + a 1,2-diacyl-sn-glycero-3-phosphocholine = a cardiolipin + a 1-acyl-sn-glycero-3-phosphocholine</text>
        <dbReference type="Rhea" id="RHEA:33731"/>
        <dbReference type="ChEBI" id="CHEBI:57643"/>
        <dbReference type="ChEBI" id="CHEBI:58168"/>
        <dbReference type="ChEBI" id="CHEBI:62237"/>
        <dbReference type="ChEBI" id="CHEBI:64743"/>
    </reaction>
    <physiologicalReaction direction="left-to-right" evidence="10">
        <dbReference type="Rhea" id="RHEA:33732"/>
    </physiologicalReaction>
    <physiologicalReaction direction="right-to-left" evidence="10">
        <dbReference type="Rhea" id="RHEA:33733"/>
    </physiologicalReaction>
</comment>
<accession>A0A0F9E3I6</accession>
<dbReference type="PANTHER" id="PTHR12497">
    <property type="entry name" value="TAZ PROTEIN TAFAZZIN"/>
    <property type="match status" value="1"/>
</dbReference>
<dbReference type="PANTHER" id="PTHR12497:SF0">
    <property type="entry name" value="TAFAZZIN"/>
    <property type="match status" value="1"/>
</dbReference>
<evidence type="ECO:0000256" key="6">
    <source>
        <dbReference type="ARBA" id="ARBA00023128"/>
    </source>
</evidence>
<evidence type="ECO:0000256" key="8">
    <source>
        <dbReference type="ARBA" id="ARBA00023315"/>
    </source>
</evidence>
<feature type="non-terminal residue" evidence="12">
    <location>
        <position position="1"/>
    </location>
</feature>
<proteinExistence type="predicted"/>
<dbReference type="SUPFAM" id="SSF69593">
    <property type="entry name" value="Glycerol-3-phosphate (1)-acyltransferase"/>
    <property type="match status" value="1"/>
</dbReference>
<protein>
    <recommendedName>
        <fullName evidence="11">Phospholipid/glycerol acyltransferase domain-containing protein</fullName>
    </recommendedName>
</protein>
<keyword evidence="8" id="KW-0012">Acyltransferase</keyword>
<dbReference type="AlphaFoldDB" id="A0A0F9E3I6"/>
<name>A0A0F9E3I6_9ZZZZ</name>
<evidence type="ECO:0000256" key="2">
    <source>
        <dbReference type="ARBA" id="ARBA00022679"/>
    </source>
</evidence>
<dbReference type="GO" id="GO:0005741">
    <property type="term" value="C:mitochondrial outer membrane"/>
    <property type="evidence" value="ECO:0007669"/>
    <property type="project" value="UniProtKB-SubCell"/>
</dbReference>
<keyword evidence="5" id="KW-0443">Lipid metabolism</keyword>
<evidence type="ECO:0000256" key="1">
    <source>
        <dbReference type="ARBA" id="ARBA00004137"/>
    </source>
</evidence>
<dbReference type="GO" id="GO:0005743">
    <property type="term" value="C:mitochondrial inner membrane"/>
    <property type="evidence" value="ECO:0007669"/>
    <property type="project" value="UniProtKB-SubCell"/>
</dbReference>
<evidence type="ECO:0000256" key="9">
    <source>
        <dbReference type="ARBA" id="ARBA00024323"/>
    </source>
</evidence>
<organism evidence="12">
    <name type="scientific">marine sediment metagenome</name>
    <dbReference type="NCBI Taxonomy" id="412755"/>
    <lineage>
        <taxon>unclassified sequences</taxon>
        <taxon>metagenomes</taxon>
        <taxon>ecological metagenomes</taxon>
    </lineage>
</organism>
<evidence type="ECO:0000256" key="5">
    <source>
        <dbReference type="ARBA" id="ARBA00023098"/>
    </source>
</evidence>
<dbReference type="GO" id="GO:0035965">
    <property type="term" value="P:cardiolipin acyl-chain remodeling"/>
    <property type="evidence" value="ECO:0007669"/>
    <property type="project" value="TreeGrafter"/>
</dbReference>
<keyword evidence="7" id="KW-0472">Membrane</keyword>
<evidence type="ECO:0000256" key="10">
    <source>
        <dbReference type="ARBA" id="ARBA00047906"/>
    </source>
</evidence>
<dbReference type="EMBL" id="LAZR01026480">
    <property type="protein sequence ID" value="KKL68593.1"/>
    <property type="molecule type" value="Genomic_DNA"/>
</dbReference>
<keyword evidence="6" id="KW-0496">Mitochondrion</keyword>
<dbReference type="CDD" id="cd07989">
    <property type="entry name" value="LPLAT_AGPAT-like"/>
    <property type="match status" value="1"/>
</dbReference>
<comment type="subcellular location">
    <subcellularLocation>
        <location evidence="1">Mitochondrion inner membrane</location>
        <topology evidence="1">Peripheral membrane protein</topology>
        <orientation evidence="1">Intermembrane side</orientation>
    </subcellularLocation>
    <subcellularLocation>
        <location evidence="9">Mitochondrion outer membrane</location>
        <topology evidence="9">Peripheral membrane protein</topology>
        <orientation evidence="9">Intermembrane side</orientation>
    </subcellularLocation>
</comment>
<keyword evidence="4" id="KW-0999">Mitochondrion inner membrane</keyword>
<dbReference type="GO" id="GO:0007007">
    <property type="term" value="P:inner mitochondrial membrane organization"/>
    <property type="evidence" value="ECO:0007669"/>
    <property type="project" value="TreeGrafter"/>
</dbReference>